<dbReference type="Pfam" id="PF01661">
    <property type="entry name" value="Macro"/>
    <property type="match status" value="1"/>
</dbReference>
<dbReference type="Proteomes" id="UP001217089">
    <property type="component" value="Unassembled WGS sequence"/>
</dbReference>
<dbReference type="InterPro" id="IPR043472">
    <property type="entry name" value="Macro_dom-like"/>
</dbReference>
<accession>A0ABQ9FK76</accession>
<protein>
    <recommendedName>
        <fullName evidence="1">Macro domain-containing protein</fullName>
    </recommendedName>
</protein>
<feature type="domain" description="Macro" evidence="1">
    <location>
        <begin position="6"/>
        <end position="153"/>
    </location>
</feature>
<gene>
    <name evidence="2" type="ORF">KUTeg_005598</name>
</gene>
<sequence length="153" mass="17206">MTVEKGGETCFKFNGNLKVWIYSGNLLQLETKIDVIVSTGNCTVSGKGGLAMALLHNAGNKYVQAHGAILSGNGRLQEGSVSITHAGKLKFRNIYHVVTEQFQCDTLPKHYELEKQKTAVKKYAGKSKFSTLEYIRQDKDTKERRDCIYWNRT</sequence>
<dbReference type="Gene3D" id="3.40.220.10">
    <property type="entry name" value="Leucine Aminopeptidase, subunit E, domain 1"/>
    <property type="match status" value="1"/>
</dbReference>
<comment type="caution">
    <text evidence="2">The sequence shown here is derived from an EMBL/GenBank/DDBJ whole genome shotgun (WGS) entry which is preliminary data.</text>
</comment>
<dbReference type="EMBL" id="JARBDR010000246">
    <property type="protein sequence ID" value="KAJ8317694.1"/>
    <property type="molecule type" value="Genomic_DNA"/>
</dbReference>
<evidence type="ECO:0000313" key="3">
    <source>
        <dbReference type="Proteomes" id="UP001217089"/>
    </source>
</evidence>
<reference evidence="2 3" key="1">
    <citation type="submission" date="2022-12" db="EMBL/GenBank/DDBJ databases">
        <title>Chromosome-level genome of Tegillarca granosa.</title>
        <authorList>
            <person name="Kim J."/>
        </authorList>
    </citation>
    <scope>NUCLEOTIDE SEQUENCE [LARGE SCALE GENOMIC DNA]</scope>
    <source>
        <strain evidence="2">Teg-2019</strain>
        <tissue evidence="2">Adductor muscle</tissue>
    </source>
</reference>
<dbReference type="InterPro" id="IPR002589">
    <property type="entry name" value="Macro_dom"/>
</dbReference>
<evidence type="ECO:0000259" key="1">
    <source>
        <dbReference type="PROSITE" id="PS51154"/>
    </source>
</evidence>
<name>A0ABQ9FK76_TEGGR</name>
<keyword evidence="3" id="KW-1185">Reference proteome</keyword>
<evidence type="ECO:0000313" key="2">
    <source>
        <dbReference type="EMBL" id="KAJ8317694.1"/>
    </source>
</evidence>
<dbReference type="PROSITE" id="PS51154">
    <property type="entry name" value="MACRO"/>
    <property type="match status" value="1"/>
</dbReference>
<dbReference type="SUPFAM" id="SSF52949">
    <property type="entry name" value="Macro domain-like"/>
    <property type="match status" value="1"/>
</dbReference>
<proteinExistence type="predicted"/>
<organism evidence="2 3">
    <name type="scientific">Tegillarca granosa</name>
    <name type="common">Malaysian cockle</name>
    <name type="synonym">Anadara granosa</name>
    <dbReference type="NCBI Taxonomy" id="220873"/>
    <lineage>
        <taxon>Eukaryota</taxon>
        <taxon>Metazoa</taxon>
        <taxon>Spiralia</taxon>
        <taxon>Lophotrochozoa</taxon>
        <taxon>Mollusca</taxon>
        <taxon>Bivalvia</taxon>
        <taxon>Autobranchia</taxon>
        <taxon>Pteriomorphia</taxon>
        <taxon>Arcoida</taxon>
        <taxon>Arcoidea</taxon>
        <taxon>Arcidae</taxon>
        <taxon>Tegillarca</taxon>
    </lineage>
</organism>